<organism evidence="1 2">
    <name type="scientific">uncultured phage cr18_1</name>
    <dbReference type="NCBI Taxonomy" id="2986407"/>
    <lineage>
        <taxon>Viruses</taxon>
        <taxon>Duplodnaviria</taxon>
        <taxon>Heunggongvirae</taxon>
        <taxon>Uroviricota</taxon>
        <taxon>Caudoviricetes</taxon>
        <taxon>Crassvirales</taxon>
        <taxon>Steigviridae</taxon>
        <taxon>Asinivirinae</taxon>
        <taxon>Lebriduvirus</taxon>
        <taxon>Lebriduvirus gastrointestinalis</taxon>
    </lineage>
</organism>
<dbReference type="KEGG" id="vg:75691940"/>
<dbReference type="GeneID" id="75691940"/>
<protein>
    <submittedName>
        <fullName evidence="1">Terminase</fullName>
    </submittedName>
</protein>
<evidence type="ECO:0000313" key="1">
    <source>
        <dbReference type="EMBL" id="QWM90044.1"/>
    </source>
</evidence>
<dbReference type="InterPro" id="IPR027417">
    <property type="entry name" value="P-loop_NTPase"/>
</dbReference>
<proteinExistence type="predicted"/>
<evidence type="ECO:0000313" key="2">
    <source>
        <dbReference type="Proteomes" id="UP000827799"/>
    </source>
</evidence>
<keyword evidence="2" id="KW-1185">Reference proteome</keyword>
<accession>A0AAE7RXR5</accession>
<name>A0AAE7RXR5_9CAUD</name>
<sequence length="755" mass="86466">MELNKYQSTFEDLQLDSYPQEVQDEFMDAINSVPLIQHLISPNRPLAKDCPRDERGRIIVDLTNPPIIEDTDYFRPVALFYKKHGKMTNLRPNANPNSEFGKWIREEVRRIWYGYVRESDGAWVTGDMYFYLNYCPIIQSKIRKGTKIADRIVDTPEFWEGIWWRSNYIDQARKLGHHCAEIAKRGASKSYFVASILAKLFILGENADTSKSVRAMVTAYQKEYLTKDGTLNKFVEMIDYIAQNTEFPSKRLRSSLQDMQWKMGYVDLDTGTQKGTLNEIIGVSSKDDPDKLRGKRSSRIIIEEFGNFPKVTDTYRVILPSVQEGNIVFGQMILIGTGGSEGADFAGANEIIYNPLGFNIYAIPNVYDKSAQGKNNTIFFFGAYVNRKGCYNQDGISDVTKALLELCYDRYLVKYNTTDSMALTRTKAENPITLQEAIMRRDSTLFPVATIMDRIHQIDGNPNEYDDVYVGELELKKDGKVEFKPTSAQPIRHFPHKDNKLEGAVEIFKMPELDRDGKPFNGRYIASQDPYDDDSAETMSLGSTFILDLWTDKIVAEYTGRPMFADDYYETSRRLCLFYGARMNYENNKKGLFGYFSKMNCLYLLTDVLEFLKDKDMVKGQLYGNKAKGTNATTPINAYARTLIRNWLLKPVVTVQVVDGEEQEVTVPNLMFIKSKALLQELAQWNPDGNFDRVSSLGMLMLLREDKMITLGGDVSKAINHNRDSDLSNDNFFKKNYDSRFKKSVNLVKNVAPEE</sequence>
<dbReference type="Proteomes" id="UP000827799">
    <property type="component" value="Segment"/>
</dbReference>
<dbReference type="Gene3D" id="3.40.50.300">
    <property type="entry name" value="P-loop containing nucleotide triphosphate hydrolases"/>
    <property type="match status" value="1"/>
</dbReference>
<dbReference type="RefSeq" id="YP_010359616.1">
    <property type="nucleotide sequence ID" value="NC_062775.1"/>
</dbReference>
<dbReference type="EMBL" id="MZ130485">
    <property type="protein sequence ID" value="QWM90044.1"/>
    <property type="molecule type" value="Genomic_DNA"/>
</dbReference>
<reference evidence="1 2" key="1">
    <citation type="submission" date="2021-04" db="EMBL/GenBank/DDBJ databases">
        <authorList>
            <person name="Shkoporov A.N."/>
            <person name="Stockdale S.R."/>
            <person name="Guerin E."/>
            <person name="Ross R.P."/>
            <person name="Hill C."/>
        </authorList>
    </citation>
    <scope>NUCLEOTIDE SEQUENCE [LARGE SCALE GENOMIC DNA]</scope>
    <source>
        <strain evidence="2">cr18_1</strain>
    </source>
</reference>
<gene>
    <name evidence="1" type="primary">gp_22687</name>
</gene>